<evidence type="ECO:0000259" key="13">
    <source>
        <dbReference type="PROSITE" id="PS51851"/>
    </source>
</evidence>
<evidence type="ECO:0000256" key="2">
    <source>
        <dbReference type="ARBA" id="ARBA00004864"/>
    </source>
</evidence>
<dbReference type="OrthoDB" id="9804088at2"/>
<dbReference type="Gene3D" id="3.40.50.720">
    <property type="entry name" value="NAD(P)-binding Rossmann-like Domain"/>
    <property type="match status" value="1"/>
</dbReference>
<dbReference type="PROSITE" id="PS51851">
    <property type="entry name" value="KARI_C"/>
    <property type="match status" value="2"/>
</dbReference>
<evidence type="ECO:0000256" key="6">
    <source>
        <dbReference type="ARBA" id="ARBA00022723"/>
    </source>
</evidence>
<dbReference type="Proteomes" id="UP000220828">
    <property type="component" value="Unassembled WGS sequence"/>
</dbReference>
<feature type="binding site" evidence="11">
    <location>
        <position position="221"/>
    </location>
    <ligand>
        <name>Mg(2+)</name>
        <dbReference type="ChEBI" id="CHEBI:18420"/>
        <label>1</label>
    </ligand>
</feature>
<keyword evidence="9 11" id="KW-0100">Branched-chain amino acid biosynthesis</keyword>
<dbReference type="GO" id="GO:0004455">
    <property type="term" value="F:ketol-acid reductoisomerase activity"/>
    <property type="evidence" value="ECO:0007669"/>
    <property type="project" value="UniProtKB-UniRule"/>
</dbReference>
<comment type="caution">
    <text evidence="11">Lacks conserved residue(s) required for the propagation of feature annotation.</text>
</comment>
<comment type="pathway">
    <text evidence="2">Amino-acid biosynthesis; L-valine biosynthesis; L-valine from pyruvate: step 2/4.</text>
</comment>
<dbReference type="SUPFAM" id="SSF48179">
    <property type="entry name" value="6-phosphogluconate dehydrogenase C-terminal domain-like"/>
    <property type="match status" value="2"/>
</dbReference>
<dbReference type="GO" id="GO:0046872">
    <property type="term" value="F:metal ion binding"/>
    <property type="evidence" value="ECO:0007669"/>
    <property type="project" value="UniProtKB-UniRule"/>
</dbReference>
<feature type="binding site" evidence="11">
    <location>
        <position position="217"/>
    </location>
    <ligand>
        <name>Mg(2+)</name>
        <dbReference type="ChEBI" id="CHEBI:18420"/>
        <label>1</label>
    </ligand>
</feature>
<evidence type="ECO:0000256" key="3">
    <source>
        <dbReference type="ARBA" id="ARBA00004885"/>
    </source>
</evidence>
<comment type="cofactor">
    <cofactor evidence="1">
        <name>Mg(2+)</name>
        <dbReference type="ChEBI" id="CHEBI:18420"/>
    </cofactor>
</comment>
<dbReference type="UniPathway" id="UPA00047">
    <property type="reaction ID" value="UER00056"/>
</dbReference>
<dbReference type="PANTHER" id="PTHR21371">
    <property type="entry name" value="KETOL-ACID REDUCTOISOMERASE, MITOCHONDRIAL"/>
    <property type="match status" value="1"/>
</dbReference>
<dbReference type="InterPro" id="IPR008927">
    <property type="entry name" value="6-PGluconate_DH-like_C_sf"/>
</dbReference>
<dbReference type="AlphaFoldDB" id="A0A2H3L0W1"/>
<feature type="binding site" evidence="11">
    <location>
        <position position="414"/>
    </location>
    <ligand>
        <name>substrate</name>
    </ligand>
</feature>
<evidence type="ECO:0000259" key="12">
    <source>
        <dbReference type="PROSITE" id="PS51850"/>
    </source>
</evidence>
<dbReference type="InterPro" id="IPR000506">
    <property type="entry name" value="KARI_C"/>
</dbReference>
<feature type="domain" description="KARI C-terminal knotted" evidence="13">
    <location>
        <begin position="209"/>
        <end position="353"/>
    </location>
</feature>
<dbReference type="RefSeq" id="WP_014083890.1">
    <property type="nucleotide sequence ID" value="NZ_CBCSFI010000033.1"/>
</dbReference>
<evidence type="ECO:0000313" key="14">
    <source>
        <dbReference type="EMBL" id="PDS26300.1"/>
    </source>
</evidence>
<dbReference type="EC" id="1.1.1.86" evidence="10"/>
<organism evidence="14 15">
    <name type="scientific">Flavobacterium branchiophilum</name>
    <dbReference type="NCBI Taxonomy" id="55197"/>
    <lineage>
        <taxon>Bacteria</taxon>
        <taxon>Pseudomonadati</taxon>
        <taxon>Bacteroidota</taxon>
        <taxon>Flavobacteriia</taxon>
        <taxon>Flavobacteriales</taxon>
        <taxon>Flavobacteriaceae</taxon>
        <taxon>Flavobacterium</taxon>
    </lineage>
</organism>
<feature type="binding site" evidence="11">
    <location>
        <position position="393"/>
    </location>
    <ligand>
        <name>Mg(2+)</name>
        <dbReference type="ChEBI" id="CHEBI:18420"/>
        <label>2</label>
    </ligand>
</feature>
<name>A0A2H3L0W1_9FLAO</name>
<comment type="similarity">
    <text evidence="4 11">Belongs to the ketol-acid reductoisomerase family.</text>
</comment>
<dbReference type="InterPro" id="IPR013116">
    <property type="entry name" value="KARI_N"/>
</dbReference>
<evidence type="ECO:0000256" key="4">
    <source>
        <dbReference type="ARBA" id="ARBA00010318"/>
    </source>
</evidence>
<dbReference type="OMA" id="ILCFDKM"/>
<comment type="caution">
    <text evidence="14">The sequence shown here is derived from an EMBL/GenBank/DDBJ whole genome shotgun (WGS) entry which is preliminary data.</text>
</comment>
<keyword evidence="6 11" id="KW-0479">Metal-binding</keyword>
<evidence type="ECO:0000256" key="9">
    <source>
        <dbReference type="ARBA" id="ARBA00023304"/>
    </source>
</evidence>
<dbReference type="GO" id="GO:0005829">
    <property type="term" value="C:cytosol"/>
    <property type="evidence" value="ECO:0007669"/>
    <property type="project" value="TreeGrafter"/>
</dbReference>
<feature type="binding site" evidence="11">
    <location>
        <position position="278"/>
    </location>
    <ligand>
        <name>substrate</name>
    </ligand>
</feature>
<dbReference type="UniPathway" id="UPA00049">
    <property type="reaction ID" value="UER00060"/>
</dbReference>
<dbReference type="NCBIfam" id="NF003557">
    <property type="entry name" value="PRK05225.1"/>
    <property type="match status" value="1"/>
</dbReference>
<dbReference type="PROSITE" id="PS51850">
    <property type="entry name" value="KARI_N"/>
    <property type="match status" value="1"/>
</dbReference>
<keyword evidence="8 11" id="KW-0560">Oxidoreductase</keyword>
<dbReference type="Pfam" id="PF01450">
    <property type="entry name" value="KARI_C"/>
    <property type="match status" value="2"/>
</dbReference>
<feature type="domain" description="KARI N-terminal Rossmann" evidence="12">
    <location>
        <begin position="17"/>
        <end position="208"/>
    </location>
</feature>
<accession>A0A2H3L0W1</accession>
<keyword evidence="5 11" id="KW-0028">Amino-acid biosynthesis</keyword>
<gene>
    <name evidence="14" type="ORF">B0A77_03040</name>
</gene>
<evidence type="ECO:0000256" key="11">
    <source>
        <dbReference type="PROSITE-ProRule" id="PRU01198"/>
    </source>
</evidence>
<dbReference type="GO" id="GO:0016853">
    <property type="term" value="F:isomerase activity"/>
    <property type="evidence" value="ECO:0007669"/>
    <property type="project" value="UniProtKB-KW"/>
</dbReference>
<evidence type="ECO:0000256" key="7">
    <source>
        <dbReference type="ARBA" id="ARBA00022842"/>
    </source>
</evidence>
<evidence type="ECO:0000256" key="5">
    <source>
        <dbReference type="ARBA" id="ARBA00022605"/>
    </source>
</evidence>
<dbReference type="SUPFAM" id="SSF51735">
    <property type="entry name" value="NAD(P)-binding Rossmann-fold domains"/>
    <property type="match status" value="1"/>
</dbReference>
<evidence type="ECO:0000256" key="10">
    <source>
        <dbReference type="NCBIfam" id="TIGR00465"/>
    </source>
</evidence>
<dbReference type="GO" id="GO:0009099">
    <property type="term" value="P:L-valine biosynthetic process"/>
    <property type="evidence" value="ECO:0007669"/>
    <property type="project" value="UniProtKB-UniRule"/>
</dbReference>
<feature type="binding site" evidence="11">
    <location>
        <position position="217"/>
    </location>
    <ligand>
        <name>Mg(2+)</name>
        <dbReference type="ChEBI" id="CHEBI:18420"/>
        <label>2</label>
    </ligand>
</feature>
<evidence type="ECO:0000256" key="8">
    <source>
        <dbReference type="ARBA" id="ARBA00023002"/>
    </source>
</evidence>
<comment type="pathway">
    <text evidence="3">Amino-acid biosynthesis; L-isoleucine biosynthesis; L-isoleucine from 2-oxobutanoate: step 2/4.</text>
</comment>
<keyword evidence="14" id="KW-0413">Isomerase</keyword>
<dbReference type="Gene3D" id="1.10.1040.10">
    <property type="entry name" value="N-(1-d-carboxylethyl)-l-norvaline Dehydrogenase, domain 2"/>
    <property type="match status" value="1"/>
</dbReference>
<dbReference type="Pfam" id="PF07991">
    <property type="entry name" value="KARI_N"/>
    <property type="match status" value="1"/>
</dbReference>
<dbReference type="PANTHER" id="PTHR21371:SF1">
    <property type="entry name" value="KETOL-ACID REDUCTOISOMERASE, MITOCHONDRIAL"/>
    <property type="match status" value="1"/>
</dbReference>
<keyword evidence="7 11" id="KW-0460">Magnesium</keyword>
<evidence type="ECO:0000313" key="15">
    <source>
        <dbReference type="Proteomes" id="UP000220828"/>
    </source>
</evidence>
<feature type="binding site" evidence="11">
    <location>
        <position position="389"/>
    </location>
    <ligand>
        <name>Mg(2+)</name>
        <dbReference type="ChEBI" id="CHEBI:18420"/>
        <label>2</label>
    </ligand>
</feature>
<protein>
    <recommendedName>
        <fullName evidence="10">Ketol-acid reductoisomerase</fullName>
        <ecNumber evidence="10">1.1.1.86</ecNumber>
    </recommendedName>
</protein>
<reference evidence="14 15" key="1">
    <citation type="submission" date="2017-09" db="EMBL/GenBank/DDBJ databases">
        <title>Whole genomes of Flavobacteriaceae.</title>
        <authorList>
            <person name="Stine C."/>
            <person name="Li C."/>
            <person name="Tadesse D."/>
        </authorList>
    </citation>
    <scope>NUCLEOTIDE SEQUENCE [LARGE SCALE GENOMIC DNA]</scope>
    <source>
        <strain evidence="14 15">ATCC 35036</strain>
    </source>
</reference>
<dbReference type="InterPro" id="IPR036291">
    <property type="entry name" value="NAD(P)-bd_dom_sf"/>
</dbReference>
<dbReference type="GO" id="GO:0009097">
    <property type="term" value="P:isoleucine biosynthetic process"/>
    <property type="evidence" value="ECO:0007669"/>
    <property type="project" value="UniProtKB-UniRule"/>
</dbReference>
<dbReference type="EMBL" id="PCMW01000018">
    <property type="protein sequence ID" value="PDS26300.1"/>
    <property type="molecule type" value="Genomic_DNA"/>
</dbReference>
<dbReference type="InterPro" id="IPR013328">
    <property type="entry name" value="6PGD_dom2"/>
</dbReference>
<proteinExistence type="inferred from homology"/>
<evidence type="ECO:0000256" key="1">
    <source>
        <dbReference type="ARBA" id="ARBA00001946"/>
    </source>
</evidence>
<feature type="domain" description="KARI C-terminal knotted" evidence="13">
    <location>
        <begin position="354"/>
        <end position="487"/>
    </location>
</feature>
<dbReference type="InterPro" id="IPR013023">
    <property type="entry name" value="KARI"/>
</dbReference>
<dbReference type="NCBIfam" id="TIGR00465">
    <property type="entry name" value="ilvC"/>
    <property type="match status" value="1"/>
</dbReference>
<sequence>MANYFNSLPLREQLNQLGVCEFLDGSYFTAGVEALLGKKIVIIGCGAQGLNQGLNMRDSGLDIAFALRQEAIDGQRPSWKDATSHNFTVGTYETLIPTADLVINLTPDKQHSAVIAAVMPLMKQNATLSYSHGFNIVEEGMQIRKDITVIMVAPKCPGTEVRAEYVRGFGVPTLIAVHPENDPEGKGWDYAKAYCAATGGHRAGVLKSSFVAEVKSDLMGEQTILCGLLQTGSILCFDKMIEKGIEAGYASKLIQYGWETITEALKQGGITAMFDRLSNPAKIKAFEISEELKDIMRPLFQKHQDDIMSGEFSSTMMADWANNDKNLLTWRAATGETAFEKTPAGDVKIAEQEYFDNGLLMVAMVRAGVELAFETMVEAGIKEESAYYESLHETPLIANTIARRKLFEMNSVISDTAEYGCYLFDHACKPLLADFMTKVETNIIGKNFNEGKDHGVDNKTLIKVNEALRFHEIELIGAELREAMTDMKAISSLA</sequence>